<dbReference type="InterPro" id="IPR022966">
    <property type="entry name" value="RNase_II/R_CS"/>
</dbReference>
<dbReference type="InterPro" id="IPR001900">
    <property type="entry name" value="RNase_II/R"/>
</dbReference>
<accession>K2AY37</accession>
<gene>
    <name evidence="2" type="ORF">ACD_49C00026G0031</name>
</gene>
<dbReference type="SUPFAM" id="SSF50249">
    <property type="entry name" value="Nucleic acid-binding proteins"/>
    <property type="match status" value="2"/>
</dbReference>
<dbReference type="InterPro" id="IPR012340">
    <property type="entry name" value="NA-bd_OB-fold"/>
</dbReference>
<reference evidence="2" key="1">
    <citation type="journal article" date="2012" name="Science">
        <title>Fermentation, hydrogen, and sulfur metabolism in multiple uncultivated bacterial phyla.</title>
        <authorList>
            <person name="Wrighton K.C."/>
            <person name="Thomas B.C."/>
            <person name="Sharon I."/>
            <person name="Miller C.S."/>
            <person name="Castelle C.J."/>
            <person name="VerBerkmoes N.C."/>
            <person name="Wilkins M.J."/>
            <person name="Hettich R.L."/>
            <person name="Lipton M.S."/>
            <person name="Williams K.H."/>
            <person name="Long P.E."/>
            <person name="Banfield J.F."/>
        </authorList>
    </citation>
    <scope>NUCLEOTIDE SEQUENCE [LARGE SCALE GENOMIC DNA]</scope>
</reference>
<dbReference type="GO" id="GO:0005829">
    <property type="term" value="C:cytosol"/>
    <property type="evidence" value="ECO:0007669"/>
    <property type="project" value="TreeGrafter"/>
</dbReference>
<dbReference type="GO" id="GO:0003723">
    <property type="term" value="F:RNA binding"/>
    <property type="evidence" value="ECO:0007669"/>
    <property type="project" value="InterPro"/>
</dbReference>
<organism evidence="2">
    <name type="scientific">uncultured bacterium</name>
    <name type="common">gcode 4</name>
    <dbReference type="NCBI Taxonomy" id="1234023"/>
    <lineage>
        <taxon>Bacteria</taxon>
        <taxon>environmental samples</taxon>
    </lineage>
</organism>
<proteinExistence type="predicted"/>
<dbReference type="GO" id="GO:0006402">
    <property type="term" value="P:mRNA catabolic process"/>
    <property type="evidence" value="ECO:0007669"/>
    <property type="project" value="TreeGrafter"/>
</dbReference>
<dbReference type="Pfam" id="PF00773">
    <property type="entry name" value="RNB"/>
    <property type="match status" value="1"/>
</dbReference>
<dbReference type="EMBL" id="AMFJ01021612">
    <property type="protein sequence ID" value="EKD66656.1"/>
    <property type="molecule type" value="Genomic_DNA"/>
</dbReference>
<feature type="domain" description="RNB" evidence="1">
    <location>
        <begin position="3"/>
        <end position="70"/>
    </location>
</feature>
<dbReference type="PANTHER" id="PTHR23355">
    <property type="entry name" value="RIBONUCLEASE"/>
    <property type="match status" value="1"/>
</dbReference>
<comment type="caution">
    <text evidence="2">The sequence shown here is derived from an EMBL/GenBank/DDBJ whole genome shotgun (WGS) entry which is preliminary data.</text>
</comment>
<name>K2AY37_9BACT</name>
<dbReference type="AlphaFoldDB" id="K2AY37"/>
<dbReference type="PROSITE" id="PS01175">
    <property type="entry name" value="RIBONUCLEASE_II"/>
    <property type="match status" value="1"/>
</dbReference>
<evidence type="ECO:0000313" key="2">
    <source>
        <dbReference type="EMBL" id="EKD66656.1"/>
    </source>
</evidence>
<protein>
    <recommendedName>
        <fullName evidence="1">RNB domain-containing protein</fullName>
    </recommendedName>
</protein>
<dbReference type="InterPro" id="IPR050180">
    <property type="entry name" value="RNR_Ribonuclease"/>
</dbReference>
<sequence>MISQIIDSLEGKADKYFLSKRILQAMAKAKYMDEALWHFGLSLKYYSHFTSPIRRYPDLQIHRIIKEYIDNELTKNKQDKYKRILKKIAKQTSDSEVIAESIENKIKFLKTIEYMSDKIWRKYSATISWLSPIGIYAELENWVEGFIHNKNFIKEMIYDTEQKCFIESKSGQKFDIWKPLQIQVLKADKKMWFLDFGIIS</sequence>
<dbReference type="GO" id="GO:0004540">
    <property type="term" value="F:RNA nuclease activity"/>
    <property type="evidence" value="ECO:0007669"/>
    <property type="project" value="InterPro"/>
</dbReference>
<evidence type="ECO:0000259" key="1">
    <source>
        <dbReference type="Pfam" id="PF00773"/>
    </source>
</evidence>
<dbReference type="PANTHER" id="PTHR23355:SF9">
    <property type="entry name" value="DIS3-LIKE EXONUCLEASE 2"/>
    <property type="match status" value="1"/>
</dbReference>